<dbReference type="InterPro" id="IPR054722">
    <property type="entry name" value="PolX-like_BBD"/>
</dbReference>
<sequence>MQNGNTWLLKDVRHVPTLRRNLISTGQLGSDGCTVIFTANSWKVTKGALVVARGKKVGTLYLTTDSTNDCNLVASDADTTLWHYRLGHMSHKGMNIIKKNFPGYTETGLDFCENCIYGKHKRVRFLKVGPTKKESKLELVHSDVWGPAQVSSLGGSSYYVTFIDDATRKVWVYCIRKKSDVFDTFVKWKALVENETGLKLKFLRSDNGGEYCSNEFNDYCSKNGIYRQKMVPGTPQQNGVSERMNRTIMERARSMRLHAGLPLSFWVEAVSTAVYLINRGPSSALDGGIPEEAWYGKKVDYSFLRVFGCEVFVHIDKDDRTKLEAKSEKCTFIGYGGDDFGFK</sequence>
<feature type="domain" description="Integrase catalytic" evidence="2">
    <location>
        <begin position="126"/>
        <end position="298"/>
    </location>
</feature>
<dbReference type="Pfam" id="PF00665">
    <property type="entry name" value="rve"/>
    <property type="match status" value="1"/>
</dbReference>
<evidence type="ECO:0000313" key="4">
    <source>
        <dbReference type="Proteomes" id="UP000824469"/>
    </source>
</evidence>
<dbReference type="GO" id="GO:0003676">
    <property type="term" value="F:nucleic acid binding"/>
    <property type="evidence" value="ECO:0007669"/>
    <property type="project" value="InterPro"/>
</dbReference>
<dbReference type="GO" id="GO:0015074">
    <property type="term" value="P:DNA integration"/>
    <property type="evidence" value="ECO:0007669"/>
    <property type="project" value="InterPro"/>
</dbReference>
<dbReference type="InterPro" id="IPR025724">
    <property type="entry name" value="GAG-pre-integrase_dom"/>
</dbReference>
<dbReference type="Gene3D" id="3.30.420.10">
    <property type="entry name" value="Ribonuclease H-like superfamily/Ribonuclease H"/>
    <property type="match status" value="1"/>
</dbReference>
<dbReference type="Pfam" id="PF22936">
    <property type="entry name" value="Pol_BBD"/>
    <property type="match status" value="1"/>
</dbReference>
<dbReference type="GO" id="GO:0008233">
    <property type="term" value="F:peptidase activity"/>
    <property type="evidence" value="ECO:0007669"/>
    <property type="project" value="UniProtKB-KW"/>
</dbReference>
<name>A0AA38G5M1_TAXCH</name>
<evidence type="ECO:0000259" key="2">
    <source>
        <dbReference type="PROSITE" id="PS50994"/>
    </source>
</evidence>
<keyword evidence="4" id="KW-1185">Reference proteome</keyword>
<gene>
    <name evidence="3" type="ORF">KI387_024267</name>
</gene>
<dbReference type="GO" id="GO:0006508">
    <property type="term" value="P:proteolysis"/>
    <property type="evidence" value="ECO:0007669"/>
    <property type="project" value="UniProtKB-KW"/>
</dbReference>
<dbReference type="PANTHER" id="PTHR42648">
    <property type="entry name" value="TRANSPOSASE, PUTATIVE-RELATED"/>
    <property type="match status" value="1"/>
</dbReference>
<dbReference type="InterPro" id="IPR001584">
    <property type="entry name" value="Integrase_cat-core"/>
</dbReference>
<dbReference type="InterPro" id="IPR012337">
    <property type="entry name" value="RNaseH-like_sf"/>
</dbReference>
<dbReference type="SUPFAM" id="SSF53098">
    <property type="entry name" value="Ribonuclease H-like"/>
    <property type="match status" value="1"/>
</dbReference>
<reference evidence="3 4" key="1">
    <citation type="journal article" date="2021" name="Nat. Plants">
        <title>The Taxus genome provides insights into paclitaxel biosynthesis.</title>
        <authorList>
            <person name="Xiong X."/>
            <person name="Gou J."/>
            <person name="Liao Q."/>
            <person name="Li Y."/>
            <person name="Zhou Q."/>
            <person name="Bi G."/>
            <person name="Li C."/>
            <person name="Du R."/>
            <person name="Wang X."/>
            <person name="Sun T."/>
            <person name="Guo L."/>
            <person name="Liang H."/>
            <person name="Lu P."/>
            <person name="Wu Y."/>
            <person name="Zhang Z."/>
            <person name="Ro D.K."/>
            <person name="Shang Y."/>
            <person name="Huang S."/>
            <person name="Yan J."/>
        </authorList>
    </citation>
    <scope>NUCLEOTIDE SEQUENCE [LARGE SCALE GENOMIC DNA]</scope>
    <source>
        <strain evidence="3">Ta-2019</strain>
    </source>
</reference>
<proteinExistence type="predicted"/>
<dbReference type="PANTHER" id="PTHR42648:SF28">
    <property type="entry name" value="TRANSPOSON-ENCODED PROTEIN WITH RIBONUCLEASE H-LIKE AND RETROVIRUS ZINC FINGER-LIKE DOMAINS"/>
    <property type="match status" value="1"/>
</dbReference>
<dbReference type="Proteomes" id="UP000824469">
    <property type="component" value="Unassembled WGS sequence"/>
</dbReference>
<keyword evidence="1" id="KW-0378">Hydrolase</keyword>
<comment type="caution">
    <text evidence="3">The sequence shown here is derived from an EMBL/GenBank/DDBJ whole genome shotgun (WGS) entry which is preliminary data.</text>
</comment>
<dbReference type="Pfam" id="PF25597">
    <property type="entry name" value="SH3_retrovirus"/>
    <property type="match status" value="1"/>
</dbReference>
<evidence type="ECO:0000256" key="1">
    <source>
        <dbReference type="ARBA" id="ARBA00022670"/>
    </source>
</evidence>
<dbReference type="InterPro" id="IPR036397">
    <property type="entry name" value="RNaseH_sf"/>
</dbReference>
<dbReference type="InterPro" id="IPR057670">
    <property type="entry name" value="SH3_retrovirus"/>
</dbReference>
<accession>A0AA38G5M1</accession>
<dbReference type="EMBL" id="JAHRHJ020000005">
    <property type="protein sequence ID" value="KAH9315640.1"/>
    <property type="molecule type" value="Genomic_DNA"/>
</dbReference>
<feature type="non-terminal residue" evidence="3">
    <location>
        <position position="343"/>
    </location>
</feature>
<protein>
    <recommendedName>
        <fullName evidence="2">Integrase catalytic domain-containing protein</fullName>
    </recommendedName>
</protein>
<evidence type="ECO:0000313" key="3">
    <source>
        <dbReference type="EMBL" id="KAH9315640.1"/>
    </source>
</evidence>
<dbReference type="AlphaFoldDB" id="A0AA38G5M1"/>
<dbReference type="PROSITE" id="PS50994">
    <property type="entry name" value="INTEGRASE"/>
    <property type="match status" value="1"/>
</dbReference>
<dbReference type="InterPro" id="IPR039537">
    <property type="entry name" value="Retrotran_Ty1/copia-like"/>
</dbReference>
<organism evidence="3 4">
    <name type="scientific">Taxus chinensis</name>
    <name type="common">Chinese yew</name>
    <name type="synonym">Taxus wallichiana var. chinensis</name>
    <dbReference type="NCBI Taxonomy" id="29808"/>
    <lineage>
        <taxon>Eukaryota</taxon>
        <taxon>Viridiplantae</taxon>
        <taxon>Streptophyta</taxon>
        <taxon>Embryophyta</taxon>
        <taxon>Tracheophyta</taxon>
        <taxon>Spermatophyta</taxon>
        <taxon>Pinopsida</taxon>
        <taxon>Pinidae</taxon>
        <taxon>Conifers II</taxon>
        <taxon>Cupressales</taxon>
        <taxon>Taxaceae</taxon>
        <taxon>Taxus</taxon>
    </lineage>
</organism>
<dbReference type="OMA" id="APKERKC"/>
<dbReference type="Pfam" id="PF13976">
    <property type="entry name" value="gag_pre-integrs"/>
    <property type="match status" value="1"/>
</dbReference>
<keyword evidence="1" id="KW-0645">Protease</keyword>